<dbReference type="InterPro" id="IPR027417">
    <property type="entry name" value="P-loop_NTPase"/>
</dbReference>
<keyword evidence="9" id="KW-1185">Reference proteome</keyword>
<dbReference type="PANTHER" id="PTHR13748:SF62">
    <property type="entry name" value="COBW DOMAIN-CONTAINING PROTEIN"/>
    <property type="match status" value="1"/>
</dbReference>
<keyword evidence="3" id="KW-0143">Chaperone</keyword>
<evidence type="ECO:0000256" key="6">
    <source>
        <dbReference type="ARBA" id="ARBA00049117"/>
    </source>
</evidence>
<dbReference type="RefSeq" id="WP_233152009.1">
    <property type="nucleotide sequence ID" value="NZ_AQQR01000001.1"/>
</dbReference>
<evidence type="ECO:0000256" key="1">
    <source>
        <dbReference type="ARBA" id="ARBA00022741"/>
    </source>
</evidence>
<dbReference type="InterPro" id="IPR003495">
    <property type="entry name" value="CobW/HypB/UreG_nucleotide-bd"/>
</dbReference>
<comment type="function">
    <text evidence="5">Zinc chaperone that directly transfers zinc cofactor to target proteins, thereby activating them. Zinc is transferred from the CXCC motif in the GTPase domain to the zinc binding site in target proteins in a process requiring GTP hydrolysis.</text>
</comment>
<dbReference type="InterPro" id="IPR036627">
    <property type="entry name" value="CobW-likC_sf"/>
</dbReference>
<name>A0A225NS65_9RHOB</name>
<evidence type="ECO:0000256" key="5">
    <source>
        <dbReference type="ARBA" id="ARBA00045658"/>
    </source>
</evidence>
<comment type="similarity">
    <text evidence="4">Belongs to the SIMIBI class G3E GTPase family. ZNG1 subfamily.</text>
</comment>
<evidence type="ECO:0000313" key="9">
    <source>
        <dbReference type="Proteomes" id="UP000215377"/>
    </source>
</evidence>
<dbReference type="GO" id="GO:0016787">
    <property type="term" value="F:hydrolase activity"/>
    <property type="evidence" value="ECO:0007669"/>
    <property type="project" value="UniProtKB-KW"/>
</dbReference>
<dbReference type="Pfam" id="PF02492">
    <property type="entry name" value="cobW"/>
    <property type="match status" value="1"/>
</dbReference>
<evidence type="ECO:0000259" key="7">
    <source>
        <dbReference type="SMART" id="SM00833"/>
    </source>
</evidence>
<dbReference type="InterPro" id="IPR051316">
    <property type="entry name" value="Zinc-reg_GTPase_activator"/>
</dbReference>
<dbReference type="Gene3D" id="3.30.1220.10">
    <property type="entry name" value="CobW-like, C-terminal domain"/>
    <property type="match status" value="1"/>
</dbReference>
<protein>
    <recommendedName>
        <fullName evidence="7">CobW C-terminal domain-containing protein</fullName>
    </recommendedName>
</protein>
<dbReference type="GO" id="GO:0005737">
    <property type="term" value="C:cytoplasm"/>
    <property type="evidence" value="ECO:0007669"/>
    <property type="project" value="TreeGrafter"/>
</dbReference>
<dbReference type="Pfam" id="PF07683">
    <property type="entry name" value="CobW_C"/>
    <property type="match status" value="1"/>
</dbReference>
<dbReference type="Proteomes" id="UP000215377">
    <property type="component" value="Unassembled WGS sequence"/>
</dbReference>
<dbReference type="PANTHER" id="PTHR13748">
    <property type="entry name" value="COBW-RELATED"/>
    <property type="match status" value="1"/>
</dbReference>
<sequence>MTAEPGADRLKLVIVGGYLGAGKSTWLRHQLYAGAFPNAHLIINEAAELAVDDAIFGARYPLTLLSGGCACCEGQAAFLTSLRQLCDDRSRAAGPQGRTSIAVLETSGLADPAAIAASLRADPMLAFHLALSEIIVLVDARNAAAQLSADPLGRAQIEAADRLVITKSDLAPPSDTARLVATLQRLNPGATITAETRGEPVPLPDATGADPLPLADHATAPIRPVQIDLPKGLDWASFAVWLSALLAAHGDDIVRVKGTVRTPAGRLLLQGIRDHVQPPEILPDSDMARDGTIVLIGREIDADRVTRSLTRFAGDLL</sequence>
<feature type="domain" description="CobW C-terminal" evidence="7">
    <location>
        <begin position="222"/>
        <end position="313"/>
    </location>
</feature>
<dbReference type="SUPFAM" id="SSF52540">
    <property type="entry name" value="P-loop containing nucleoside triphosphate hydrolases"/>
    <property type="match status" value="1"/>
</dbReference>
<dbReference type="Gene3D" id="3.40.50.300">
    <property type="entry name" value="P-loop containing nucleotide triphosphate hydrolases"/>
    <property type="match status" value="1"/>
</dbReference>
<dbReference type="SMART" id="SM00833">
    <property type="entry name" value="CobW_C"/>
    <property type="match status" value="1"/>
</dbReference>
<evidence type="ECO:0000256" key="4">
    <source>
        <dbReference type="ARBA" id="ARBA00034320"/>
    </source>
</evidence>
<evidence type="ECO:0000256" key="2">
    <source>
        <dbReference type="ARBA" id="ARBA00022801"/>
    </source>
</evidence>
<comment type="catalytic activity">
    <reaction evidence="6">
        <text>GTP + H2O = GDP + phosphate + H(+)</text>
        <dbReference type="Rhea" id="RHEA:19669"/>
        <dbReference type="ChEBI" id="CHEBI:15377"/>
        <dbReference type="ChEBI" id="CHEBI:15378"/>
        <dbReference type="ChEBI" id="CHEBI:37565"/>
        <dbReference type="ChEBI" id="CHEBI:43474"/>
        <dbReference type="ChEBI" id="CHEBI:58189"/>
    </reaction>
    <physiologicalReaction direction="left-to-right" evidence="6">
        <dbReference type="Rhea" id="RHEA:19670"/>
    </physiologicalReaction>
</comment>
<evidence type="ECO:0000256" key="3">
    <source>
        <dbReference type="ARBA" id="ARBA00023186"/>
    </source>
</evidence>
<dbReference type="EMBL" id="AQQR01000001">
    <property type="protein sequence ID" value="OWU77692.1"/>
    <property type="molecule type" value="Genomic_DNA"/>
</dbReference>
<proteinExistence type="inferred from homology"/>
<organism evidence="8 9">
    <name type="scientific">Marinibacterium profundimaris</name>
    <dbReference type="NCBI Taxonomy" id="1679460"/>
    <lineage>
        <taxon>Bacteria</taxon>
        <taxon>Pseudomonadati</taxon>
        <taxon>Pseudomonadota</taxon>
        <taxon>Alphaproteobacteria</taxon>
        <taxon>Rhodobacterales</taxon>
        <taxon>Paracoccaceae</taxon>
        <taxon>Marinibacterium</taxon>
    </lineage>
</organism>
<dbReference type="AlphaFoldDB" id="A0A225NS65"/>
<accession>A0A225NS65</accession>
<gene>
    <name evidence="8" type="ORF">ATO3_03175</name>
</gene>
<keyword evidence="1" id="KW-0547">Nucleotide-binding</keyword>
<evidence type="ECO:0000313" key="8">
    <source>
        <dbReference type="EMBL" id="OWU77692.1"/>
    </source>
</evidence>
<dbReference type="InterPro" id="IPR011629">
    <property type="entry name" value="CobW-like_C"/>
</dbReference>
<keyword evidence="2" id="KW-0378">Hydrolase</keyword>
<dbReference type="GO" id="GO:0000166">
    <property type="term" value="F:nucleotide binding"/>
    <property type="evidence" value="ECO:0007669"/>
    <property type="project" value="UniProtKB-KW"/>
</dbReference>
<dbReference type="SUPFAM" id="SSF90002">
    <property type="entry name" value="Hypothetical protein YjiA, C-terminal domain"/>
    <property type="match status" value="1"/>
</dbReference>
<comment type="caution">
    <text evidence="8">The sequence shown here is derived from an EMBL/GenBank/DDBJ whole genome shotgun (WGS) entry which is preliminary data.</text>
</comment>
<reference evidence="8 9" key="1">
    <citation type="submission" date="2013-04" db="EMBL/GenBank/DDBJ databases">
        <title>Oceanicola sp. 22II1-22F33 Genome Sequencing.</title>
        <authorList>
            <person name="Lai Q."/>
            <person name="Li G."/>
            <person name="Shao Z."/>
        </authorList>
    </citation>
    <scope>NUCLEOTIDE SEQUENCE [LARGE SCALE GENOMIC DNA]</scope>
    <source>
        <strain evidence="8 9">22II1-22F33</strain>
    </source>
</reference>